<name>A0A9P9IE86_9PLEO</name>
<comment type="caution">
    <text evidence="2">The sequence shown here is derived from an EMBL/GenBank/DDBJ whole genome shotgun (WGS) entry which is preliminary data.</text>
</comment>
<keyword evidence="3" id="KW-1185">Reference proteome</keyword>
<evidence type="ECO:0000313" key="3">
    <source>
        <dbReference type="Proteomes" id="UP000700596"/>
    </source>
</evidence>
<protein>
    <submittedName>
        <fullName evidence="2">Uncharacterized protein</fullName>
    </submittedName>
</protein>
<evidence type="ECO:0000313" key="2">
    <source>
        <dbReference type="EMBL" id="KAH7116255.1"/>
    </source>
</evidence>
<dbReference type="AlphaFoldDB" id="A0A9P9IE86"/>
<organism evidence="2 3">
    <name type="scientific">Dendryphion nanum</name>
    <dbReference type="NCBI Taxonomy" id="256645"/>
    <lineage>
        <taxon>Eukaryota</taxon>
        <taxon>Fungi</taxon>
        <taxon>Dikarya</taxon>
        <taxon>Ascomycota</taxon>
        <taxon>Pezizomycotina</taxon>
        <taxon>Dothideomycetes</taxon>
        <taxon>Pleosporomycetidae</taxon>
        <taxon>Pleosporales</taxon>
        <taxon>Torulaceae</taxon>
        <taxon>Dendryphion</taxon>
    </lineage>
</organism>
<dbReference type="Proteomes" id="UP000700596">
    <property type="component" value="Unassembled WGS sequence"/>
</dbReference>
<proteinExistence type="predicted"/>
<gene>
    <name evidence="2" type="ORF">B0J11DRAFT_584286</name>
</gene>
<feature type="region of interest" description="Disordered" evidence="1">
    <location>
        <begin position="372"/>
        <end position="427"/>
    </location>
</feature>
<sequence length="427" mass="47391">MSSPPSCKEPTGSKYSCIQTHGMHIEQLPDEYKHLLPSTVTHDCHGQIENCFCHICVPALYQQLAAPKVIQAHPPLVLNHIRNVLSLPILGSRRLNRLALVSKLTKFEALIQYNVGKPKRLMKKHNTFPIATLADLTNEVFFDSAIEIAACEWSAVAHGINLTGAYLFDQNKIELHCALVDSPLKPAETVRMRTMDLLGNLLHEQVHAYLTHRLCWGQCEGTAAQLQLCKFFWGRMMFLFEQVKFADKEATVPSISGHGPLFQRVVTLVVEHASLVLNLNDTDRDLLYKKSLVTNHCGFRPDLVNESTLCLSTGFEIEKMKRRHVLTKLMANVKDPHKLANGAQDTLNRFYLLQDLKQAKALEAASALEGNLDTDMDAESDRSTSGAGDDDAMDIVSPATSSDGGFSMDVVEPEIAASEGEDDMEVV</sequence>
<reference evidence="2" key="1">
    <citation type="journal article" date="2021" name="Nat. Commun.">
        <title>Genetic determinants of endophytism in the Arabidopsis root mycobiome.</title>
        <authorList>
            <person name="Mesny F."/>
            <person name="Miyauchi S."/>
            <person name="Thiergart T."/>
            <person name="Pickel B."/>
            <person name="Atanasova L."/>
            <person name="Karlsson M."/>
            <person name="Huettel B."/>
            <person name="Barry K.W."/>
            <person name="Haridas S."/>
            <person name="Chen C."/>
            <person name="Bauer D."/>
            <person name="Andreopoulos W."/>
            <person name="Pangilinan J."/>
            <person name="LaButti K."/>
            <person name="Riley R."/>
            <person name="Lipzen A."/>
            <person name="Clum A."/>
            <person name="Drula E."/>
            <person name="Henrissat B."/>
            <person name="Kohler A."/>
            <person name="Grigoriev I.V."/>
            <person name="Martin F.M."/>
            <person name="Hacquard S."/>
        </authorList>
    </citation>
    <scope>NUCLEOTIDE SEQUENCE</scope>
    <source>
        <strain evidence="2">MPI-CAGE-CH-0243</strain>
    </source>
</reference>
<evidence type="ECO:0000256" key="1">
    <source>
        <dbReference type="SAM" id="MobiDB-lite"/>
    </source>
</evidence>
<dbReference type="EMBL" id="JAGMWT010000015">
    <property type="protein sequence ID" value="KAH7116255.1"/>
    <property type="molecule type" value="Genomic_DNA"/>
</dbReference>
<accession>A0A9P9IE86</accession>